<proteinExistence type="predicted"/>
<protein>
    <submittedName>
        <fullName evidence="2">RHTO0S04e12222g1_1</fullName>
    </submittedName>
</protein>
<feature type="compositionally biased region" description="Low complexity" evidence="1">
    <location>
        <begin position="128"/>
        <end position="151"/>
    </location>
</feature>
<reference evidence="2" key="1">
    <citation type="journal article" date="2014" name="Genome Announc.">
        <title>Draft genome sequence of Rhodosporidium toruloides CECT1137, an oleaginous yeast of biotechnological interest.</title>
        <authorList>
            <person name="Morin N."/>
            <person name="Calcas X."/>
            <person name="Devillers H."/>
            <person name="Durrens P."/>
            <person name="Sherman D.J."/>
            <person name="Nicaud J.-M."/>
            <person name="Neuveglise C."/>
        </authorList>
    </citation>
    <scope>NUCLEOTIDE SEQUENCE</scope>
    <source>
        <strain evidence="2">CECT1137</strain>
    </source>
</reference>
<feature type="region of interest" description="Disordered" evidence="1">
    <location>
        <begin position="128"/>
        <end position="173"/>
    </location>
</feature>
<organism evidence="2">
    <name type="scientific">Rhodotorula toruloides</name>
    <name type="common">Yeast</name>
    <name type="synonym">Rhodosporidium toruloides</name>
    <dbReference type="NCBI Taxonomy" id="5286"/>
    <lineage>
        <taxon>Eukaryota</taxon>
        <taxon>Fungi</taxon>
        <taxon>Dikarya</taxon>
        <taxon>Basidiomycota</taxon>
        <taxon>Pucciniomycotina</taxon>
        <taxon>Microbotryomycetes</taxon>
        <taxon>Sporidiobolales</taxon>
        <taxon>Sporidiobolaceae</taxon>
        <taxon>Rhodotorula</taxon>
    </lineage>
</organism>
<gene>
    <name evidence="2" type="ORF">RHTO0S_04e12222g</name>
</gene>
<evidence type="ECO:0000313" key="2">
    <source>
        <dbReference type="EMBL" id="CDR39933.1"/>
    </source>
</evidence>
<accession>A0A061AQT8</accession>
<name>A0A061AQT8_RHOTO</name>
<evidence type="ECO:0000256" key="1">
    <source>
        <dbReference type="SAM" id="MobiDB-lite"/>
    </source>
</evidence>
<dbReference type="AlphaFoldDB" id="A0A061AQT8"/>
<sequence>MPDSRRPSNASSSDSSSTISSLGLLISDDDLLALANDDVDFWMSLHMSEYPVADPTSSLPLNNPLFRLLRDPPSHAARPAKNTDSPVWIPLPRLLKLEFRRNTVAESSHSPGLVSPLFLPPTLPGSLPSLVSSSPPTSSSSVRQAASPSHSNDTPPDSFSPGEPSPRKLPFAPLDSPRLSYDLDLDLHLLAGVVAQENRLRRVGGRRRTHDVDAVSKDAGMGRVECWVEDQRGRRVKVA</sequence>
<dbReference type="EMBL" id="LK052939">
    <property type="protein sequence ID" value="CDR39933.1"/>
    <property type="molecule type" value="Genomic_DNA"/>
</dbReference>